<dbReference type="PROSITE" id="PS50897">
    <property type="entry name" value="CTLH"/>
    <property type="match status" value="1"/>
</dbReference>
<dbReference type="PANTHER" id="PTHR12864">
    <property type="entry name" value="RAN BINDING PROTEIN 9-RELATED"/>
    <property type="match status" value="1"/>
</dbReference>
<accession>A0ABP0EC75</accession>
<dbReference type="EMBL" id="OZ004257">
    <property type="protein sequence ID" value="CAK7907016.1"/>
    <property type="molecule type" value="Genomic_DNA"/>
</dbReference>
<dbReference type="InterPro" id="IPR050618">
    <property type="entry name" value="Ubq-SigPath_Reg"/>
</dbReference>
<keyword evidence="3" id="KW-1185">Reference proteome</keyword>
<dbReference type="InterPro" id="IPR006595">
    <property type="entry name" value="CTLH_C"/>
</dbReference>
<protein>
    <recommendedName>
        <fullName evidence="1">CTLH domain-containing protein</fullName>
    </recommendedName>
</protein>
<dbReference type="Proteomes" id="UP001497600">
    <property type="component" value="Chromosome E"/>
</dbReference>
<dbReference type="SMART" id="SM00668">
    <property type="entry name" value="CTLH"/>
    <property type="match status" value="1"/>
</dbReference>
<name>A0ABP0EC75_9ASCO</name>
<gene>
    <name evidence="2" type="ORF">CAAN4_E03510</name>
</gene>
<dbReference type="Pfam" id="PF08513">
    <property type="entry name" value="LisH"/>
    <property type="match status" value="1"/>
</dbReference>
<proteinExistence type="predicted"/>
<dbReference type="Pfam" id="PF10607">
    <property type="entry name" value="CTLH"/>
    <property type="match status" value="1"/>
</dbReference>
<dbReference type="InterPro" id="IPR006594">
    <property type="entry name" value="LisH"/>
</dbReference>
<evidence type="ECO:0000313" key="3">
    <source>
        <dbReference type="Proteomes" id="UP001497600"/>
    </source>
</evidence>
<organism evidence="2 3">
    <name type="scientific">[Candida] anglica</name>
    <dbReference type="NCBI Taxonomy" id="148631"/>
    <lineage>
        <taxon>Eukaryota</taxon>
        <taxon>Fungi</taxon>
        <taxon>Dikarya</taxon>
        <taxon>Ascomycota</taxon>
        <taxon>Saccharomycotina</taxon>
        <taxon>Pichiomycetes</taxon>
        <taxon>Debaryomycetaceae</taxon>
        <taxon>Kurtzmaniella</taxon>
    </lineage>
</organism>
<evidence type="ECO:0000313" key="2">
    <source>
        <dbReference type="EMBL" id="CAK7907016.1"/>
    </source>
</evidence>
<dbReference type="SMART" id="SM00667">
    <property type="entry name" value="LisH"/>
    <property type="match status" value="1"/>
</dbReference>
<dbReference type="SMART" id="SM00757">
    <property type="entry name" value="CRA"/>
    <property type="match status" value="1"/>
</dbReference>
<feature type="domain" description="CTLH" evidence="1">
    <location>
        <begin position="105"/>
        <end position="162"/>
    </location>
</feature>
<dbReference type="InterPro" id="IPR024964">
    <property type="entry name" value="CTLH/CRA"/>
</dbReference>
<dbReference type="InterPro" id="IPR013144">
    <property type="entry name" value="CRA_dom"/>
</dbReference>
<reference evidence="2 3" key="1">
    <citation type="submission" date="2024-01" db="EMBL/GenBank/DDBJ databases">
        <authorList>
            <consortium name="Genoscope - CEA"/>
            <person name="William W."/>
        </authorList>
    </citation>
    <scope>NUCLEOTIDE SEQUENCE [LARGE SCALE GENOMIC DNA]</scope>
    <source>
        <strain evidence="2 3">29B2s-10</strain>
    </source>
</reference>
<dbReference type="PROSITE" id="PS50896">
    <property type="entry name" value="LISH"/>
    <property type="match status" value="1"/>
</dbReference>
<sequence length="360" mass="41464">MNCQTPKYKIDNLILNYFIQEGYQEAAISFAKETGVSLGISEDNAGQSPSNPLARQLGSIGSISDSQFSELIDNYFEEERVKPIHQNKDVGLRTNGKQILSGYSTINHRKEIKLLILKGSITEAISKIGEYFPSILDSNNLLYFKLLRLNLIEMIRNHKLDQDISNEKEKQFLNDILTFVRENLVNKVIHSSKLLKELEITMSLLCFNFDPKIKNIEDQKDLPEELRHLFNLSLRNKCYGLVNKAILNLNREENFRDRKYTSGVQFDINSIQCHKEGKSQSPSGNQNSLNDIYITNEYDILTGDEDSSNYSNTNEDQLTKLQDLTLESKLEKIIKLWTITEQRLVDLNIIKGKRYLLNDD</sequence>
<evidence type="ECO:0000259" key="1">
    <source>
        <dbReference type="PROSITE" id="PS50897"/>
    </source>
</evidence>